<name>A0A392PS54_9FABA</name>
<dbReference type="Proteomes" id="UP000265520">
    <property type="component" value="Unassembled WGS sequence"/>
</dbReference>
<dbReference type="PANTHER" id="PTHR33116">
    <property type="entry name" value="REVERSE TRANSCRIPTASE ZINC-BINDING DOMAIN-CONTAINING PROTEIN-RELATED-RELATED"/>
    <property type="match status" value="1"/>
</dbReference>
<organism evidence="2 3">
    <name type="scientific">Trifolium medium</name>
    <dbReference type="NCBI Taxonomy" id="97028"/>
    <lineage>
        <taxon>Eukaryota</taxon>
        <taxon>Viridiplantae</taxon>
        <taxon>Streptophyta</taxon>
        <taxon>Embryophyta</taxon>
        <taxon>Tracheophyta</taxon>
        <taxon>Spermatophyta</taxon>
        <taxon>Magnoliopsida</taxon>
        <taxon>eudicotyledons</taxon>
        <taxon>Gunneridae</taxon>
        <taxon>Pentapetalae</taxon>
        <taxon>rosids</taxon>
        <taxon>fabids</taxon>
        <taxon>Fabales</taxon>
        <taxon>Fabaceae</taxon>
        <taxon>Papilionoideae</taxon>
        <taxon>50 kb inversion clade</taxon>
        <taxon>NPAAA clade</taxon>
        <taxon>Hologalegina</taxon>
        <taxon>IRL clade</taxon>
        <taxon>Trifolieae</taxon>
        <taxon>Trifolium</taxon>
    </lineage>
</organism>
<evidence type="ECO:0000259" key="1">
    <source>
        <dbReference type="PROSITE" id="PS50878"/>
    </source>
</evidence>
<evidence type="ECO:0000313" key="2">
    <source>
        <dbReference type="EMBL" id="MCI14329.1"/>
    </source>
</evidence>
<keyword evidence="3" id="KW-1185">Reference proteome</keyword>
<dbReference type="GO" id="GO:0003964">
    <property type="term" value="F:RNA-directed DNA polymerase activity"/>
    <property type="evidence" value="ECO:0007669"/>
    <property type="project" value="UniProtKB-KW"/>
</dbReference>
<dbReference type="PROSITE" id="PS50878">
    <property type="entry name" value="RT_POL"/>
    <property type="match status" value="1"/>
</dbReference>
<dbReference type="EMBL" id="LXQA010091954">
    <property type="protein sequence ID" value="MCI14329.1"/>
    <property type="molecule type" value="Genomic_DNA"/>
</dbReference>
<reference evidence="2 3" key="1">
    <citation type="journal article" date="2018" name="Front. Plant Sci.">
        <title>Red Clover (Trifolium pratense) and Zigzag Clover (T. medium) - A Picture of Genomic Similarities and Differences.</title>
        <authorList>
            <person name="Dluhosova J."/>
            <person name="Istvanek J."/>
            <person name="Nedelnik J."/>
            <person name="Repkova J."/>
        </authorList>
    </citation>
    <scope>NUCLEOTIDE SEQUENCE [LARGE SCALE GENOMIC DNA]</scope>
    <source>
        <strain evidence="3">cv. 10/8</strain>
        <tissue evidence="2">Leaf</tissue>
    </source>
</reference>
<accession>A0A392PS54</accession>
<evidence type="ECO:0000313" key="3">
    <source>
        <dbReference type="Proteomes" id="UP000265520"/>
    </source>
</evidence>
<dbReference type="PANTHER" id="PTHR33116:SF78">
    <property type="entry name" value="OS12G0587133 PROTEIN"/>
    <property type="match status" value="1"/>
</dbReference>
<comment type="caution">
    <text evidence="2">The sequence shown here is derived from an EMBL/GenBank/DDBJ whole genome shotgun (WGS) entry which is preliminary data.</text>
</comment>
<feature type="non-terminal residue" evidence="2">
    <location>
        <position position="1"/>
    </location>
</feature>
<keyword evidence="2" id="KW-0695">RNA-directed DNA polymerase</keyword>
<feature type="domain" description="Reverse transcriptase" evidence="1">
    <location>
        <begin position="1"/>
        <end position="84"/>
    </location>
</feature>
<proteinExistence type="predicted"/>
<keyword evidence="2" id="KW-0808">Transferase</keyword>
<dbReference type="InterPro" id="IPR000477">
    <property type="entry name" value="RT_dom"/>
</dbReference>
<keyword evidence="2" id="KW-0548">Nucleotidyltransferase</keyword>
<sequence>NGPPLSHLFFADDVLLFAKATKSQALNIASTLKRFADYSGLKVNINKSKVFFSSTTRSGKISSIVTSTGINRTLSLEKYLGFPMMHGRLQRKDFEFLEEKISKRLASWQHNLLNKAGRMTLVKSVLNSIPNYYMQIAWLPQTTCDFIDRMARNFLWKGSSDTGIHLVGWDKITKPKKLGGLGIRKARDANTSLLGKLVWNVHQNSDVLWVQIIQHKYLKEEALLNFTNNKT</sequence>
<dbReference type="AlphaFoldDB" id="A0A392PS54"/>
<feature type="non-terminal residue" evidence="2">
    <location>
        <position position="231"/>
    </location>
</feature>
<protein>
    <submittedName>
        <fullName evidence="2">RNA-directed DNA polymerase (Reverse transcriptase)</fullName>
    </submittedName>
</protein>